<name>A0ABP3WG50_9GAMM</name>
<protein>
    <submittedName>
        <fullName evidence="2">Uncharacterized protein</fullName>
    </submittedName>
</protein>
<dbReference type="RefSeq" id="WP_343815833.1">
    <property type="nucleotide sequence ID" value="NZ_BAAAFA010000003.1"/>
</dbReference>
<evidence type="ECO:0000313" key="2">
    <source>
        <dbReference type="EMBL" id="GAA0814112.1"/>
    </source>
</evidence>
<keyword evidence="3" id="KW-1185">Reference proteome</keyword>
<keyword evidence="1" id="KW-0732">Signal</keyword>
<accession>A0ABP3WG50</accession>
<evidence type="ECO:0000313" key="3">
    <source>
        <dbReference type="Proteomes" id="UP001500021"/>
    </source>
</evidence>
<organism evidence="2 3">
    <name type="scientific">Colwellia asteriadis</name>
    <dbReference type="NCBI Taxonomy" id="517723"/>
    <lineage>
        <taxon>Bacteria</taxon>
        <taxon>Pseudomonadati</taxon>
        <taxon>Pseudomonadota</taxon>
        <taxon>Gammaproteobacteria</taxon>
        <taxon>Alteromonadales</taxon>
        <taxon>Colwelliaceae</taxon>
        <taxon>Colwellia</taxon>
    </lineage>
</organism>
<evidence type="ECO:0000256" key="1">
    <source>
        <dbReference type="SAM" id="SignalP"/>
    </source>
</evidence>
<sequence>MQQLLIKVLLLLCISTSALSVNFALAIPLSNALQSIYSALSHIDNTANMNLKRLDKKRYVSEGSEQYKQVTQVNAKPSFHLVKYANKPLSYYIWQQNLKYFSHKLIWQAQQLLQQAIVRDYQILEIVAHQVKSLLSDTYLVIYALYQPEKSFQLS</sequence>
<reference evidence="3" key="1">
    <citation type="journal article" date="2019" name="Int. J. Syst. Evol. Microbiol.">
        <title>The Global Catalogue of Microorganisms (GCM) 10K type strain sequencing project: providing services to taxonomists for standard genome sequencing and annotation.</title>
        <authorList>
            <consortium name="The Broad Institute Genomics Platform"/>
            <consortium name="The Broad Institute Genome Sequencing Center for Infectious Disease"/>
            <person name="Wu L."/>
            <person name="Ma J."/>
        </authorList>
    </citation>
    <scope>NUCLEOTIDE SEQUENCE [LARGE SCALE GENOMIC DNA]</scope>
    <source>
        <strain evidence="3">JCM 15608</strain>
    </source>
</reference>
<proteinExistence type="predicted"/>
<comment type="caution">
    <text evidence="2">The sequence shown here is derived from an EMBL/GenBank/DDBJ whole genome shotgun (WGS) entry which is preliminary data.</text>
</comment>
<dbReference type="EMBL" id="BAAAFA010000003">
    <property type="protein sequence ID" value="GAA0814112.1"/>
    <property type="molecule type" value="Genomic_DNA"/>
</dbReference>
<feature type="chain" id="PRO_5046812453" evidence="1">
    <location>
        <begin position="21"/>
        <end position="155"/>
    </location>
</feature>
<gene>
    <name evidence="2" type="ORF">GCM10009111_10500</name>
</gene>
<dbReference type="Proteomes" id="UP001500021">
    <property type="component" value="Unassembled WGS sequence"/>
</dbReference>
<feature type="signal peptide" evidence="1">
    <location>
        <begin position="1"/>
        <end position="20"/>
    </location>
</feature>